<dbReference type="AlphaFoldDB" id="A0A5C5ZQ01"/>
<dbReference type="EMBL" id="SJPM01000017">
    <property type="protein sequence ID" value="TWT89582.1"/>
    <property type="molecule type" value="Genomic_DNA"/>
</dbReference>
<organism evidence="1 2">
    <name type="scientific">Neorhodopirellula pilleata</name>
    <dbReference type="NCBI Taxonomy" id="2714738"/>
    <lineage>
        <taxon>Bacteria</taxon>
        <taxon>Pseudomonadati</taxon>
        <taxon>Planctomycetota</taxon>
        <taxon>Planctomycetia</taxon>
        <taxon>Pirellulales</taxon>
        <taxon>Pirellulaceae</taxon>
        <taxon>Neorhodopirellula</taxon>
    </lineage>
</organism>
<reference evidence="1 2" key="1">
    <citation type="submission" date="2019-02" db="EMBL/GenBank/DDBJ databases">
        <title>Deep-cultivation of Planctomycetes and their phenomic and genomic characterization uncovers novel biology.</title>
        <authorList>
            <person name="Wiegand S."/>
            <person name="Jogler M."/>
            <person name="Boedeker C."/>
            <person name="Pinto D."/>
            <person name="Vollmers J."/>
            <person name="Rivas-Marin E."/>
            <person name="Kohn T."/>
            <person name="Peeters S.H."/>
            <person name="Heuer A."/>
            <person name="Rast P."/>
            <person name="Oberbeckmann S."/>
            <person name="Bunk B."/>
            <person name="Jeske O."/>
            <person name="Meyerdierks A."/>
            <person name="Storesund J.E."/>
            <person name="Kallscheuer N."/>
            <person name="Luecker S."/>
            <person name="Lage O.M."/>
            <person name="Pohl T."/>
            <person name="Merkel B.J."/>
            <person name="Hornburger P."/>
            <person name="Mueller R.-W."/>
            <person name="Bruemmer F."/>
            <person name="Labrenz M."/>
            <person name="Spormann A.M."/>
            <person name="Op Den Camp H."/>
            <person name="Overmann J."/>
            <person name="Amann R."/>
            <person name="Jetten M.S.M."/>
            <person name="Mascher T."/>
            <person name="Medema M.H."/>
            <person name="Devos D.P."/>
            <person name="Kaster A.-K."/>
            <person name="Ovreas L."/>
            <person name="Rohde M."/>
            <person name="Galperin M.Y."/>
            <person name="Jogler C."/>
        </authorList>
    </citation>
    <scope>NUCLEOTIDE SEQUENCE [LARGE SCALE GENOMIC DNA]</scope>
    <source>
        <strain evidence="1 2">Pla100</strain>
    </source>
</reference>
<accession>A0A5C5ZQ01</accession>
<dbReference type="InterPro" id="IPR025850">
    <property type="entry name" value="SUKH-3"/>
</dbReference>
<comment type="caution">
    <text evidence="1">The sequence shown here is derived from an EMBL/GenBank/DDBJ whole genome shotgun (WGS) entry which is preliminary data.</text>
</comment>
<keyword evidence="2" id="KW-1185">Reference proteome</keyword>
<protein>
    <submittedName>
        <fullName evidence="1">Uncharacterized protein</fullName>
    </submittedName>
</protein>
<proteinExistence type="predicted"/>
<gene>
    <name evidence="1" type="ORF">Pla100_55110</name>
</gene>
<evidence type="ECO:0000313" key="2">
    <source>
        <dbReference type="Proteomes" id="UP000316213"/>
    </source>
</evidence>
<sequence>MTCTGARLAAFFAMESQPSVPRDVRRSSRREAKVNFHISTRARLYFDLAGFNSDRVVPVDPCVPHGHPAHGLLARFGGLRIGVNEDNEMLSEIRNDIAFEPAERYGEIHEWERLLRTRLICVAETHHRHGLLYLSEDERFFNLSGQHDAMGFNPALFTKRAFRVETIA</sequence>
<dbReference type="Pfam" id="PF14433">
    <property type="entry name" value="SUKH-3"/>
    <property type="match status" value="1"/>
</dbReference>
<evidence type="ECO:0000313" key="1">
    <source>
        <dbReference type="EMBL" id="TWT89582.1"/>
    </source>
</evidence>
<name>A0A5C5ZQ01_9BACT</name>
<dbReference type="Proteomes" id="UP000316213">
    <property type="component" value="Unassembled WGS sequence"/>
</dbReference>